<dbReference type="RefSeq" id="YP_009308911.1">
    <property type="nucleotide sequence ID" value="NC_031425.1"/>
</dbReference>
<accession>A0A1D8DCU1</accession>
<keyword evidence="1" id="KW-0150">Chloroplast</keyword>
<organism evidence="1">
    <name type="scientific">Toxarium undulatum</name>
    <dbReference type="NCBI Taxonomy" id="210620"/>
    <lineage>
        <taxon>Eukaryota</taxon>
        <taxon>Sar</taxon>
        <taxon>Stramenopiles</taxon>
        <taxon>Ochrophyta</taxon>
        <taxon>Bacillariophyta</taxon>
        <taxon>Mediophyceae</taxon>
        <taxon>Toxariales</taxon>
        <taxon>Toxariaceae</taxon>
        <taxon>Toxarium</taxon>
    </lineage>
</organism>
<proteinExistence type="predicted"/>
<keyword evidence="1" id="KW-0687">Ribonucleoprotein</keyword>
<name>A0A1D8DCU1_9STRA</name>
<reference evidence="1" key="1">
    <citation type="journal article" date="2016" name="Curr. Genet.">
        <title>Hoarding and horizontal transfer led to an expanded gene and intron repertoire in the plastid genome of the diatom, Toxarium undulatum (Bacillariophyta).</title>
        <authorList>
            <person name="Ruck E.C."/>
            <person name="Linard S.R."/>
            <person name="Nakov T."/>
            <person name="Theriot E.C."/>
            <person name="Alverson A.J."/>
        </authorList>
    </citation>
    <scope>NUCLEOTIDE SEQUENCE</scope>
    <source>
        <strain evidence="1">ECT3802</strain>
    </source>
</reference>
<dbReference type="InterPro" id="IPR036049">
    <property type="entry name" value="Ribosomal_uL29_sf"/>
</dbReference>
<geneLocation type="chloroplast" evidence="1"/>
<dbReference type="AlphaFoldDB" id="A0A1D8DCU1"/>
<dbReference type="GeneID" id="29293200"/>
<dbReference type="GO" id="GO:0006412">
    <property type="term" value="P:translation"/>
    <property type="evidence" value="ECO:0007669"/>
    <property type="project" value="InterPro"/>
</dbReference>
<dbReference type="GO" id="GO:0005840">
    <property type="term" value="C:ribosome"/>
    <property type="evidence" value="ECO:0007669"/>
    <property type="project" value="UniProtKB-KW"/>
</dbReference>
<gene>
    <name evidence="1" type="primary">rpl29</name>
</gene>
<dbReference type="SUPFAM" id="SSF46561">
    <property type="entry name" value="Ribosomal protein L29 (L29p)"/>
    <property type="match status" value="1"/>
</dbReference>
<sequence length="81" mass="9614">MSSSNFNKLKFFSNLQIFDSIKETENELLKLKLKKVNRKPFKSHEIKSKKIKLVQLKTILTLRLNLLEKKQIKTLKTLIKN</sequence>
<evidence type="ECO:0000313" key="1">
    <source>
        <dbReference type="EMBL" id="AOS86654.1"/>
    </source>
</evidence>
<dbReference type="EMBL" id="KX619437">
    <property type="protein sequence ID" value="AOS86654.1"/>
    <property type="molecule type" value="Genomic_DNA"/>
</dbReference>
<keyword evidence="1" id="KW-0934">Plastid</keyword>
<keyword evidence="1" id="KW-0689">Ribosomal protein</keyword>
<protein>
    <submittedName>
        <fullName evidence="1">Ribosomal protein L29</fullName>
    </submittedName>
</protein>
<dbReference type="GO" id="GO:0003735">
    <property type="term" value="F:structural constituent of ribosome"/>
    <property type="evidence" value="ECO:0007669"/>
    <property type="project" value="InterPro"/>
</dbReference>